<accession>A0A7S4RHK2</accession>
<dbReference type="GO" id="GO:0005814">
    <property type="term" value="C:centriole"/>
    <property type="evidence" value="ECO:0007669"/>
    <property type="project" value="TreeGrafter"/>
</dbReference>
<feature type="region of interest" description="Disordered" evidence="2">
    <location>
        <begin position="126"/>
        <end position="149"/>
    </location>
</feature>
<evidence type="ECO:0000313" key="3">
    <source>
        <dbReference type="EMBL" id="CAE4614720.1"/>
    </source>
</evidence>
<dbReference type="InterPro" id="IPR033336">
    <property type="entry name" value="SAXO1/2"/>
</dbReference>
<dbReference type="GO" id="GO:0008017">
    <property type="term" value="F:microtubule binding"/>
    <property type="evidence" value="ECO:0007669"/>
    <property type="project" value="InterPro"/>
</dbReference>
<organism evidence="3">
    <name type="scientific">Alexandrium monilatum</name>
    <dbReference type="NCBI Taxonomy" id="311494"/>
    <lineage>
        <taxon>Eukaryota</taxon>
        <taxon>Sar</taxon>
        <taxon>Alveolata</taxon>
        <taxon>Dinophyceae</taxon>
        <taxon>Gonyaulacales</taxon>
        <taxon>Pyrocystaceae</taxon>
        <taxon>Alexandrium</taxon>
    </lineage>
</organism>
<protein>
    <submittedName>
        <fullName evidence="3">Uncharacterized protein</fullName>
    </submittedName>
</protein>
<dbReference type="AlphaFoldDB" id="A0A7S4RHK2"/>
<dbReference type="Pfam" id="PF05217">
    <property type="entry name" value="SAXO1-2"/>
    <property type="match status" value="1"/>
</dbReference>
<dbReference type="PANTHER" id="PTHR31516:SF17">
    <property type="entry name" value="STABILIZER OF AXONEMAL MICROTUBULES 2"/>
    <property type="match status" value="1"/>
</dbReference>
<sequence>MSDVGSAVLHGDSSRRVTVPLPRSLPELQYHANRHFSGGKGNARMYHHGHSKVQHAHHMGKIKDGDVIVIEGMRSMPEPPMYTTHRTDYVPHELEVRPPPPPAERPPPGARFDGVTSYNQAYVKHPPGYREPVRPPKSGLASGSHGVTGKSMYSTQYPWRNVEPQRPVLPSNGMPLGSTQFEGVTSYMNDYVGHPVRARSAAPVSKSRGPSLPFEAKTTYADDYQNTSSARTVTAVPHKATLRPEGAPFEGNTEYKREYVELAQERRPLVHLEPEIGRTSRGLSTPARRR</sequence>
<dbReference type="GO" id="GO:0036126">
    <property type="term" value="C:sperm flagellum"/>
    <property type="evidence" value="ECO:0007669"/>
    <property type="project" value="TreeGrafter"/>
</dbReference>
<dbReference type="PANTHER" id="PTHR31516">
    <property type="entry name" value="STABILIZER OF AXONEMAL MICROTUBULES 2"/>
    <property type="match status" value="1"/>
</dbReference>
<evidence type="ECO:0000256" key="1">
    <source>
        <dbReference type="ARBA" id="ARBA00008738"/>
    </source>
</evidence>
<dbReference type="GO" id="GO:0005879">
    <property type="term" value="C:axonemal microtubule"/>
    <property type="evidence" value="ECO:0007669"/>
    <property type="project" value="TreeGrafter"/>
</dbReference>
<reference evidence="3" key="1">
    <citation type="submission" date="2021-01" db="EMBL/GenBank/DDBJ databases">
        <authorList>
            <person name="Corre E."/>
            <person name="Pelletier E."/>
            <person name="Niang G."/>
            <person name="Scheremetjew M."/>
            <person name="Finn R."/>
            <person name="Kale V."/>
            <person name="Holt S."/>
            <person name="Cochrane G."/>
            <person name="Meng A."/>
            <person name="Brown T."/>
            <person name="Cohen L."/>
        </authorList>
    </citation>
    <scope>NUCLEOTIDE SEQUENCE</scope>
    <source>
        <strain evidence="3">CCMP3105</strain>
    </source>
</reference>
<dbReference type="GO" id="GO:0036064">
    <property type="term" value="C:ciliary basal body"/>
    <property type="evidence" value="ECO:0007669"/>
    <property type="project" value="TreeGrafter"/>
</dbReference>
<gene>
    <name evidence="3" type="ORF">AMON00008_LOCUS35562</name>
</gene>
<comment type="similarity">
    <text evidence="1">Belongs to the FAM154 family.</text>
</comment>
<feature type="region of interest" description="Disordered" evidence="2">
    <location>
        <begin position="271"/>
        <end position="290"/>
    </location>
</feature>
<proteinExistence type="inferred from homology"/>
<dbReference type="EMBL" id="HBNR01050823">
    <property type="protein sequence ID" value="CAE4614720.1"/>
    <property type="molecule type" value="Transcribed_RNA"/>
</dbReference>
<name>A0A7S4RHK2_9DINO</name>
<evidence type="ECO:0000256" key="2">
    <source>
        <dbReference type="SAM" id="MobiDB-lite"/>
    </source>
</evidence>